<feature type="region of interest" description="Disordered" evidence="1">
    <location>
        <begin position="1"/>
        <end position="36"/>
    </location>
</feature>
<dbReference type="Proteomes" id="UP001218188">
    <property type="component" value="Unassembled WGS sequence"/>
</dbReference>
<feature type="region of interest" description="Disordered" evidence="1">
    <location>
        <begin position="370"/>
        <end position="426"/>
    </location>
</feature>
<organism evidence="2 3">
    <name type="scientific">Mycena alexandri</name>
    <dbReference type="NCBI Taxonomy" id="1745969"/>
    <lineage>
        <taxon>Eukaryota</taxon>
        <taxon>Fungi</taxon>
        <taxon>Dikarya</taxon>
        <taxon>Basidiomycota</taxon>
        <taxon>Agaricomycotina</taxon>
        <taxon>Agaricomycetes</taxon>
        <taxon>Agaricomycetidae</taxon>
        <taxon>Agaricales</taxon>
        <taxon>Marasmiineae</taxon>
        <taxon>Mycenaceae</taxon>
        <taxon>Mycena</taxon>
    </lineage>
</organism>
<evidence type="ECO:0000313" key="3">
    <source>
        <dbReference type="Proteomes" id="UP001218188"/>
    </source>
</evidence>
<feature type="region of interest" description="Disordered" evidence="1">
    <location>
        <begin position="81"/>
        <end position="114"/>
    </location>
</feature>
<feature type="compositionally biased region" description="Basic and acidic residues" evidence="1">
    <location>
        <begin position="388"/>
        <end position="410"/>
    </location>
</feature>
<gene>
    <name evidence="2" type="ORF">C8F04DRAFT_1347434</name>
</gene>
<evidence type="ECO:0000256" key="1">
    <source>
        <dbReference type="SAM" id="MobiDB-lite"/>
    </source>
</evidence>
<protein>
    <submittedName>
        <fullName evidence="2">Uncharacterized protein</fullName>
    </submittedName>
</protein>
<sequence>MAKNTHGLRPSSISANEMHGWRKKHSQPEPRRAPGILKSVKPISLKIKHEDYLCPVESQRSNFLQSEKELVSAGFRKNSSSAQDFQRTRSVPEMKIEGSAQSARPRIKDGNSESRQSLIYRGRKGRRQIRYQIIGGRFGEELDLGSPNLGDGGEFCEGKTVSWAENWRMCWRPALARVNKETRQLRSAPKENRQWELDDDECAMQAGHATSQYGGAMKIGPLVHRGIRQYVREADRGQLIRSDAADMKIGFMRGATLQFASVTFAENTSQKRKSIQWRRTDLVRAGVGCMKISSNSFCFDGSDCCRCGKSIGIRVFRNRRKVQAFAIGSANSATHERSNGMGLGQKEDDNEQRTAEDSFTDRLITLQEIIGSSPDRAATGDQPSSNFEKQETTRRENSGKIDGVESREVGSSRTSANRRPKEAETKHVVNTNPFKTLPLSIHYLRNGPRVSGDAFVNELFYSLLALWVRTRPRNP</sequence>
<dbReference type="AlphaFoldDB" id="A0AAD6WL43"/>
<feature type="compositionally biased region" description="Basic and acidic residues" evidence="1">
    <location>
        <begin position="345"/>
        <end position="355"/>
    </location>
</feature>
<proteinExistence type="predicted"/>
<evidence type="ECO:0000313" key="2">
    <source>
        <dbReference type="EMBL" id="KAJ7016250.1"/>
    </source>
</evidence>
<reference evidence="2" key="1">
    <citation type="submission" date="2023-03" db="EMBL/GenBank/DDBJ databases">
        <title>Massive genome expansion in bonnet fungi (Mycena s.s.) driven by repeated elements and novel gene families across ecological guilds.</title>
        <authorList>
            <consortium name="Lawrence Berkeley National Laboratory"/>
            <person name="Harder C.B."/>
            <person name="Miyauchi S."/>
            <person name="Viragh M."/>
            <person name="Kuo A."/>
            <person name="Thoen E."/>
            <person name="Andreopoulos B."/>
            <person name="Lu D."/>
            <person name="Skrede I."/>
            <person name="Drula E."/>
            <person name="Henrissat B."/>
            <person name="Morin E."/>
            <person name="Kohler A."/>
            <person name="Barry K."/>
            <person name="LaButti K."/>
            <person name="Morin E."/>
            <person name="Salamov A."/>
            <person name="Lipzen A."/>
            <person name="Mereny Z."/>
            <person name="Hegedus B."/>
            <person name="Baldrian P."/>
            <person name="Stursova M."/>
            <person name="Weitz H."/>
            <person name="Taylor A."/>
            <person name="Grigoriev I.V."/>
            <person name="Nagy L.G."/>
            <person name="Martin F."/>
            <person name="Kauserud H."/>
        </authorList>
    </citation>
    <scope>NUCLEOTIDE SEQUENCE</scope>
    <source>
        <strain evidence="2">CBHHK200</strain>
    </source>
</reference>
<name>A0AAD6WL43_9AGAR</name>
<feature type="compositionally biased region" description="Basic and acidic residues" evidence="1">
    <location>
        <begin position="86"/>
        <end position="96"/>
    </location>
</feature>
<comment type="caution">
    <text evidence="2">The sequence shown here is derived from an EMBL/GenBank/DDBJ whole genome shotgun (WGS) entry which is preliminary data.</text>
</comment>
<feature type="region of interest" description="Disordered" evidence="1">
    <location>
        <begin position="332"/>
        <end position="355"/>
    </location>
</feature>
<keyword evidence="3" id="KW-1185">Reference proteome</keyword>
<accession>A0AAD6WL43</accession>
<dbReference type="EMBL" id="JARJCM010000547">
    <property type="protein sequence ID" value="KAJ7016250.1"/>
    <property type="molecule type" value="Genomic_DNA"/>
</dbReference>